<sequence length="243" mass="27644">MSGSLRQAIGPALAKLKRHMEEATSLRDEGSKSIVKNDFPQYNDKWLDILGRLQDDEKDKEESIYAMMVQNPEGMIQVLENARDMVILLQTGITEMEQTTKSSSSKEACLEATHGVKDEDDKEEPPYKLVRGYQSTGEHYALAVENIITGRISERASDEFRKIKRSIPYGDWNIDKLREILGDQIDFHQSGSSRKFAKIALKSNVGWHTGQYILSFISQEGPGHHRFEFLEFFSFIPRVAISA</sequence>
<evidence type="ECO:0000313" key="2">
    <source>
        <dbReference type="WBParaSite" id="SMUV_0000730401-mRNA-1"/>
    </source>
</evidence>
<name>A0A0N5ARF6_9BILA</name>
<dbReference type="WBParaSite" id="SMUV_0000730401-mRNA-1">
    <property type="protein sequence ID" value="SMUV_0000730401-mRNA-1"/>
    <property type="gene ID" value="SMUV_0000730401"/>
</dbReference>
<evidence type="ECO:0000313" key="1">
    <source>
        <dbReference type="Proteomes" id="UP000046393"/>
    </source>
</evidence>
<accession>A0A0N5ARF6</accession>
<organism evidence="1 2">
    <name type="scientific">Syphacia muris</name>
    <dbReference type="NCBI Taxonomy" id="451379"/>
    <lineage>
        <taxon>Eukaryota</taxon>
        <taxon>Metazoa</taxon>
        <taxon>Ecdysozoa</taxon>
        <taxon>Nematoda</taxon>
        <taxon>Chromadorea</taxon>
        <taxon>Rhabditida</taxon>
        <taxon>Spirurina</taxon>
        <taxon>Oxyuridomorpha</taxon>
        <taxon>Oxyuroidea</taxon>
        <taxon>Oxyuridae</taxon>
        <taxon>Syphacia</taxon>
    </lineage>
</organism>
<dbReference type="AlphaFoldDB" id="A0A0N5ARF6"/>
<proteinExistence type="predicted"/>
<protein>
    <submittedName>
        <fullName evidence="2">Uncharacterized protein</fullName>
    </submittedName>
</protein>
<keyword evidence="1" id="KW-1185">Reference proteome</keyword>
<reference evidence="2" key="1">
    <citation type="submission" date="2017-02" db="UniProtKB">
        <authorList>
            <consortium name="WormBaseParasite"/>
        </authorList>
    </citation>
    <scope>IDENTIFICATION</scope>
</reference>
<dbReference type="Proteomes" id="UP000046393">
    <property type="component" value="Unplaced"/>
</dbReference>